<dbReference type="RefSeq" id="WP_092687281.1">
    <property type="nucleotide sequence ID" value="NZ_FNBK01000001.1"/>
</dbReference>
<evidence type="ECO:0008006" key="3">
    <source>
        <dbReference type="Google" id="ProtNLM"/>
    </source>
</evidence>
<gene>
    <name evidence="1" type="ORF">SAMN05216218_101407</name>
</gene>
<dbReference type="STRING" id="660518.SAMN05216218_101407"/>
<protein>
    <recommendedName>
        <fullName evidence="3">Polysaccharide deacetylase</fullName>
    </recommendedName>
</protein>
<organism evidence="1 2">
    <name type="scientific">Halorientalis regularis</name>
    <dbReference type="NCBI Taxonomy" id="660518"/>
    <lineage>
        <taxon>Archaea</taxon>
        <taxon>Methanobacteriati</taxon>
        <taxon>Methanobacteriota</taxon>
        <taxon>Stenosarchaea group</taxon>
        <taxon>Halobacteria</taxon>
        <taxon>Halobacteriales</taxon>
        <taxon>Haloarculaceae</taxon>
        <taxon>Halorientalis</taxon>
    </lineage>
</organism>
<dbReference type="OrthoDB" id="350817at2157"/>
<dbReference type="GO" id="GO:0005975">
    <property type="term" value="P:carbohydrate metabolic process"/>
    <property type="evidence" value="ECO:0007669"/>
    <property type="project" value="InterPro"/>
</dbReference>
<dbReference type="Proteomes" id="UP000199076">
    <property type="component" value="Unassembled WGS sequence"/>
</dbReference>
<proteinExistence type="predicted"/>
<dbReference type="EMBL" id="FNBK01000001">
    <property type="protein sequence ID" value="SDE80870.1"/>
    <property type="molecule type" value="Genomic_DNA"/>
</dbReference>
<evidence type="ECO:0000313" key="2">
    <source>
        <dbReference type="Proteomes" id="UP000199076"/>
    </source>
</evidence>
<dbReference type="SUPFAM" id="SSF88713">
    <property type="entry name" value="Glycoside hydrolase/deacetylase"/>
    <property type="match status" value="1"/>
</dbReference>
<reference evidence="2" key="1">
    <citation type="submission" date="2016-10" db="EMBL/GenBank/DDBJ databases">
        <authorList>
            <person name="Varghese N."/>
            <person name="Submissions S."/>
        </authorList>
    </citation>
    <scope>NUCLEOTIDE SEQUENCE [LARGE SCALE GENOMIC DNA]</scope>
    <source>
        <strain evidence="2">IBRC-M 10760</strain>
    </source>
</reference>
<evidence type="ECO:0000313" key="1">
    <source>
        <dbReference type="EMBL" id="SDE80870.1"/>
    </source>
</evidence>
<dbReference type="InterPro" id="IPR011330">
    <property type="entry name" value="Glyco_hydro/deAcase_b/a-brl"/>
</dbReference>
<dbReference type="AlphaFoldDB" id="A0A1G7FYG9"/>
<sequence>MTVCITGDVHHVSMATRDQEYLDGTEVAAAVEYAEIAAEHDVPVTLFCTAKCIEEEPERMRTLAEMDNVELGGHNYWAFTTPVHAAWRALGKVTGGAIGSWNGPRVFQAYEIRKTVDAFEQLGVLVRSWRDHAYRHDRHTADLLSRYGVTHFSDHVDPDGEIRQESRLTVVPINTPPDHEHVYHAFRTPEFVADDDFEGPFGTESRSPADWANWVLEHVEGHRDSGTVATVLAHPACMRLADGFEAFERLCDAVDHGVHLSDVEA</sequence>
<name>A0A1G7FYG9_9EURY</name>
<accession>A0A1G7FYG9</accession>
<keyword evidence="2" id="KW-1185">Reference proteome</keyword>
<dbReference type="Gene3D" id="3.20.20.370">
    <property type="entry name" value="Glycoside hydrolase/deacetylase"/>
    <property type="match status" value="1"/>
</dbReference>